<feature type="region of interest" description="Disordered" evidence="1">
    <location>
        <begin position="33"/>
        <end position="54"/>
    </location>
</feature>
<gene>
    <name evidence="2" type="ORF">OKJ48_29400</name>
</gene>
<dbReference type="Proteomes" id="UP001352223">
    <property type="component" value="Unassembled WGS sequence"/>
</dbReference>
<reference evidence="2 3" key="1">
    <citation type="submission" date="2022-10" db="EMBL/GenBank/DDBJ databases">
        <authorList>
            <person name="Xie J."/>
            <person name="Shen N."/>
        </authorList>
    </citation>
    <scope>NUCLEOTIDE SEQUENCE [LARGE SCALE GENOMIC DNA]</scope>
    <source>
        <strain evidence="2 3">DSM 41681</strain>
    </source>
</reference>
<keyword evidence="3" id="KW-1185">Reference proteome</keyword>
<evidence type="ECO:0000256" key="1">
    <source>
        <dbReference type="SAM" id="MobiDB-lite"/>
    </source>
</evidence>
<dbReference type="EMBL" id="JAOZYB010000308">
    <property type="protein sequence ID" value="MEB3964318.1"/>
    <property type="molecule type" value="Genomic_DNA"/>
</dbReference>
<protein>
    <recommendedName>
        <fullName evidence="4">GNAT family N-acetyltransferase</fullName>
    </recommendedName>
</protein>
<proteinExistence type="predicted"/>
<dbReference type="RefSeq" id="WP_324772037.1">
    <property type="nucleotide sequence ID" value="NZ_BAAATS010000022.1"/>
</dbReference>
<organism evidence="2 3">
    <name type="scientific">Streptomyces kunmingensis</name>
    <dbReference type="NCBI Taxonomy" id="68225"/>
    <lineage>
        <taxon>Bacteria</taxon>
        <taxon>Bacillati</taxon>
        <taxon>Actinomycetota</taxon>
        <taxon>Actinomycetes</taxon>
        <taxon>Kitasatosporales</taxon>
        <taxon>Streptomycetaceae</taxon>
        <taxon>Streptomyces</taxon>
    </lineage>
</organism>
<sequence>MGAAEAGPPNTWYGVMVLRGDEPVGMGRVIGDGGHWGELERRAPAGAGAGAVRR</sequence>
<name>A0ABU6CHW2_9ACTN</name>
<evidence type="ECO:0000313" key="2">
    <source>
        <dbReference type="EMBL" id="MEB3964318.1"/>
    </source>
</evidence>
<comment type="caution">
    <text evidence="2">The sequence shown here is derived from an EMBL/GenBank/DDBJ whole genome shotgun (WGS) entry which is preliminary data.</text>
</comment>
<evidence type="ECO:0000313" key="3">
    <source>
        <dbReference type="Proteomes" id="UP001352223"/>
    </source>
</evidence>
<evidence type="ECO:0008006" key="4">
    <source>
        <dbReference type="Google" id="ProtNLM"/>
    </source>
</evidence>
<accession>A0ABU6CHW2</accession>